<dbReference type="EMBL" id="LDJX01000002">
    <property type="protein sequence ID" value="KPM32982.1"/>
    <property type="molecule type" value="Genomic_DNA"/>
</dbReference>
<dbReference type="Proteomes" id="UP000050280">
    <property type="component" value="Unassembled WGS sequence"/>
</dbReference>
<dbReference type="STRING" id="1300341.I595_1409"/>
<name>A0A0P7B3C9_9FLAO</name>
<dbReference type="AlphaFoldDB" id="A0A0P7B3C9"/>
<reference evidence="2 3" key="1">
    <citation type="submission" date="2015-09" db="EMBL/GenBank/DDBJ databases">
        <title>Genome sequence of the marine flavobacterium Croceitalea dokdonensis DOKDO 023 that contains proton- and sodium-pumping rhodopsins.</title>
        <authorList>
            <person name="Kwon S.-K."/>
            <person name="Lee H.K."/>
            <person name="Kwak M.-J."/>
            <person name="Kim J.F."/>
        </authorList>
    </citation>
    <scope>NUCLEOTIDE SEQUENCE [LARGE SCALE GENOMIC DNA]</scope>
    <source>
        <strain evidence="2 3">DOKDO 023</strain>
    </source>
</reference>
<protein>
    <submittedName>
        <fullName evidence="2">Uncharacterized protein</fullName>
    </submittedName>
</protein>
<proteinExistence type="predicted"/>
<comment type="caution">
    <text evidence="2">The sequence shown here is derived from an EMBL/GenBank/DDBJ whole genome shotgun (WGS) entry which is preliminary data.</text>
</comment>
<evidence type="ECO:0000313" key="3">
    <source>
        <dbReference type="Proteomes" id="UP000050280"/>
    </source>
</evidence>
<evidence type="ECO:0000256" key="1">
    <source>
        <dbReference type="SAM" id="Phobius"/>
    </source>
</evidence>
<keyword evidence="1" id="KW-0812">Transmembrane</keyword>
<accession>A0A0P7B3C9</accession>
<gene>
    <name evidence="2" type="ORF">I595_1409</name>
</gene>
<feature type="transmembrane region" description="Helical" evidence="1">
    <location>
        <begin position="12"/>
        <end position="38"/>
    </location>
</feature>
<keyword evidence="1" id="KW-1133">Transmembrane helix</keyword>
<evidence type="ECO:0000313" key="2">
    <source>
        <dbReference type="EMBL" id="KPM32982.1"/>
    </source>
</evidence>
<sequence length="64" mass="7530">MGQKMTDLHPYFSFFLFRIFALQLTKVFIWASFGHLLLTSKKPKPLHNLNKSYSKVLSKKKPQC</sequence>
<keyword evidence="1" id="KW-0472">Membrane</keyword>
<keyword evidence="3" id="KW-1185">Reference proteome</keyword>
<organism evidence="2 3">
    <name type="scientific">Croceitalea dokdonensis DOKDO 023</name>
    <dbReference type="NCBI Taxonomy" id="1300341"/>
    <lineage>
        <taxon>Bacteria</taxon>
        <taxon>Pseudomonadati</taxon>
        <taxon>Bacteroidota</taxon>
        <taxon>Flavobacteriia</taxon>
        <taxon>Flavobacteriales</taxon>
        <taxon>Flavobacteriaceae</taxon>
        <taxon>Croceitalea</taxon>
    </lineage>
</organism>